<evidence type="ECO:0000313" key="1">
    <source>
        <dbReference type="EMBL" id="SFB60475.1"/>
    </source>
</evidence>
<proteinExistence type="predicted"/>
<keyword evidence="2" id="KW-1185">Reference proteome</keyword>
<dbReference type="PROSITE" id="PS51257">
    <property type="entry name" value="PROKAR_LIPOPROTEIN"/>
    <property type="match status" value="1"/>
</dbReference>
<dbReference type="Proteomes" id="UP000198790">
    <property type="component" value="Unassembled WGS sequence"/>
</dbReference>
<evidence type="ECO:0000313" key="2">
    <source>
        <dbReference type="Proteomes" id="UP000198790"/>
    </source>
</evidence>
<organism evidence="1 2">
    <name type="scientific">Algoriphagus aquimarinus</name>
    <dbReference type="NCBI Taxonomy" id="237018"/>
    <lineage>
        <taxon>Bacteria</taxon>
        <taxon>Pseudomonadati</taxon>
        <taxon>Bacteroidota</taxon>
        <taxon>Cytophagia</taxon>
        <taxon>Cytophagales</taxon>
        <taxon>Cyclobacteriaceae</taxon>
        <taxon>Algoriphagus</taxon>
    </lineage>
</organism>
<accession>A0A1I1CCN4</accession>
<reference evidence="1 2" key="1">
    <citation type="submission" date="2016-10" db="EMBL/GenBank/DDBJ databases">
        <authorList>
            <person name="de Groot N.N."/>
        </authorList>
    </citation>
    <scope>NUCLEOTIDE SEQUENCE [LARGE SCALE GENOMIC DNA]</scope>
    <source>
        <strain evidence="1 2">DSM 23399</strain>
    </source>
</reference>
<dbReference type="AlphaFoldDB" id="A0A1I1CCN4"/>
<dbReference type="OrthoDB" id="825378at2"/>
<dbReference type="RefSeq" id="WP_092901783.1">
    <property type="nucleotide sequence ID" value="NZ_FOKK01000029.1"/>
</dbReference>
<name>A0A1I1CCN4_9BACT</name>
<dbReference type="STRING" id="237018.SAMN04489723_12923"/>
<sequence length="155" mass="18036">MHKKLYLLIAIAFVLFSCKDNDDINPEVLTQNQWQKVIEYSDADQPYDIVYSIDFKSDGKVYSEVFVRDMATKNVLGFLEYYNGNYQIVENKVAVSITEHFINMGGTMYSDREKLSLQDKENQSREYQLRNKNSELHTIMPPLASSLGLIYNRVD</sequence>
<gene>
    <name evidence="1" type="ORF">SAMN04489723_12923</name>
</gene>
<dbReference type="EMBL" id="FOKK01000029">
    <property type="protein sequence ID" value="SFB60475.1"/>
    <property type="molecule type" value="Genomic_DNA"/>
</dbReference>
<protein>
    <submittedName>
        <fullName evidence="1">Uncharacterized protein</fullName>
    </submittedName>
</protein>